<evidence type="ECO:0000313" key="3">
    <source>
        <dbReference type="Proteomes" id="UP001328107"/>
    </source>
</evidence>
<keyword evidence="3" id="KW-1185">Reference proteome</keyword>
<keyword evidence="1" id="KW-0472">Membrane</keyword>
<comment type="caution">
    <text evidence="2">The sequence shown here is derived from an EMBL/GenBank/DDBJ whole genome shotgun (WGS) entry which is preliminary data.</text>
</comment>
<proteinExistence type="predicted"/>
<protein>
    <submittedName>
        <fullName evidence="2">Uncharacterized protein</fullName>
    </submittedName>
</protein>
<evidence type="ECO:0000313" key="2">
    <source>
        <dbReference type="EMBL" id="GMR54833.1"/>
    </source>
</evidence>
<evidence type="ECO:0000256" key="1">
    <source>
        <dbReference type="SAM" id="Phobius"/>
    </source>
</evidence>
<sequence length="82" mass="9009">FPDTPIVAVSSSASFFLIISSRIVNCRRSSSIFTQFDSSLSSIIGVNEKPIRICIFKQYNMNTVTFLVTAALKGSNRESDSP</sequence>
<dbReference type="EMBL" id="BTRK01000005">
    <property type="protein sequence ID" value="GMR54833.1"/>
    <property type="molecule type" value="Genomic_DNA"/>
</dbReference>
<gene>
    <name evidence="2" type="ORF">PMAYCL1PPCAC_25028</name>
</gene>
<dbReference type="AlphaFoldDB" id="A0AAN5D1K5"/>
<name>A0AAN5D1K5_9BILA</name>
<feature type="non-terminal residue" evidence="2">
    <location>
        <position position="1"/>
    </location>
</feature>
<dbReference type="Proteomes" id="UP001328107">
    <property type="component" value="Unassembled WGS sequence"/>
</dbReference>
<accession>A0AAN5D1K5</accession>
<keyword evidence="1" id="KW-1133">Transmembrane helix</keyword>
<reference evidence="3" key="1">
    <citation type="submission" date="2022-10" db="EMBL/GenBank/DDBJ databases">
        <title>Genome assembly of Pristionchus species.</title>
        <authorList>
            <person name="Yoshida K."/>
            <person name="Sommer R.J."/>
        </authorList>
    </citation>
    <scope>NUCLEOTIDE SEQUENCE [LARGE SCALE GENOMIC DNA]</scope>
    <source>
        <strain evidence="3">RS5460</strain>
    </source>
</reference>
<organism evidence="2 3">
    <name type="scientific">Pristionchus mayeri</name>
    <dbReference type="NCBI Taxonomy" id="1317129"/>
    <lineage>
        <taxon>Eukaryota</taxon>
        <taxon>Metazoa</taxon>
        <taxon>Ecdysozoa</taxon>
        <taxon>Nematoda</taxon>
        <taxon>Chromadorea</taxon>
        <taxon>Rhabditida</taxon>
        <taxon>Rhabditina</taxon>
        <taxon>Diplogasteromorpha</taxon>
        <taxon>Diplogasteroidea</taxon>
        <taxon>Neodiplogasteridae</taxon>
        <taxon>Pristionchus</taxon>
    </lineage>
</organism>
<feature type="transmembrane region" description="Helical" evidence="1">
    <location>
        <begin position="6"/>
        <end position="24"/>
    </location>
</feature>
<keyword evidence="1" id="KW-0812">Transmembrane</keyword>